<evidence type="ECO:0008006" key="3">
    <source>
        <dbReference type="Google" id="ProtNLM"/>
    </source>
</evidence>
<reference evidence="2" key="1">
    <citation type="journal article" date="2019" name="Int. J. Syst. Evol. Microbiol.">
        <title>The Global Catalogue of Microorganisms (GCM) 10K type strain sequencing project: providing services to taxonomists for standard genome sequencing and annotation.</title>
        <authorList>
            <consortium name="The Broad Institute Genomics Platform"/>
            <consortium name="The Broad Institute Genome Sequencing Center for Infectious Disease"/>
            <person name="Wu L."/>
            <person name="Ma J."/>
        </authorList>
    </citation>
    <scope>NUCLEOTIDE SEQUENCE [LARGE SCALE GENOMIC DNA]</scope>
    <source>
        <strain evidence="2">KCTC 42805</strain>
    </source>
</reference>
<dbReference type="Proteomes" id="UP001597469">
    <property type="component" value="Unassembled WGS sequence"/>
</dbReference>
<evidence type="ECO:0000313" key="1">
    <source>
        <dbReference type="EMBL" id="MFD2569261.1"/>
    </source>
</evidence>
<proteinExistence type="predicted"/>
<sequence>MKRFIFFLLAIRYTAFGQTPNTTANPVDLAPKSDFRYSLFTELGVTVASTSVPIIRSFFRNNQIKPDVHIDPMLNLGFGTRYARFKAMLQAGYGINLIYPFNQEATAIARQTDARYGGMMVGYDVANARNRRLYINAGLGNISYEYSIYRRTNQVVTFQDVLQSNQSGTIPSLQLRNTYLDLNLEYTQREKRKQGAETVLRLGYRRAVHAKAWESDAFQITDAPTDRISQFYIQGTYYFSSNYTKSSKR</sequence>
<organism evidence="1 2">
    <name type="scientific">Spirosoma soli</name>
    <dbReference type="NCBI Taxonomy" id="1770529"/>
    <lineage>
        <taxon>Bacteria</taxon>
        <taxon>Pseudomonadati</taxon>
        <taxon>Bacteroidota</taxon>
        <taxon>Cytophagia</taxon>
        <taxon>Cytophagales</taxon>
        <taxon>Cytophagaceae</taxon>
        <taxon>Spirosoma</taxon>
    </lineage>
</organism>
<comment type="caution">
    <text evidence="1">The sequence shown here is derived from an EMBL/GenBank/DDBJ whole genome shotgun (WGS) entry which is preliminary data.</text>
</comment>
<name>A0ABW5LZ02_9BACT</name>
<accession>A0ABW5LZ02</accession>
<keyword evidence="2" id="KW-1185">Reference proteome</keyword>
<dbReference type="RefSeq" id="WP_381518014.1">
    <property type="nucleotide sequence ID" value="NZ_JBHULN010000001.1"/>
</dbReference>
<protein>
    <recommendedName>
        <fullName evidence="3">DUF2490 domain-containing protein</fullName>
    </recommendedName>
</protein>
<evidence type="ECO:0000313" key="2">
    <source>
        <dbReference type="Proteomes" id="UP001597469"/>
    </source>
</evidence>
<gene>
    <name evidence="1" type="ORF">ACFSUS_01365</name>
</gene>
<dbReference type="EMBL" id="JBHULN010000001">
    <property type="protein sequence ID" value="MFD2569261.1"/>
    <property type="molecule type" value="Genomic_DNA"/>
</dbReference>